<keyword evidence="3" id="KW-1185">Reference proteome</keyword>
<evidence type="ECO:0000256" key="1">
    <source>
        <dbReference type="SAM" id="MobiDB-lite"/>
    </source>
</evidence>
<accession>A0A6A7A661</accession>
<gene>
    <name evidence="2" type="ORF">CC86DRAFT_287933</name>
</gene>
<reference evidence="2" key="1">
    <citation type="journal article" date="2020" name="Stud. Mycol.">
        <title>101 Dothideomycetes genomes: a test case for predicting lifestyles and emergence of pathogens.</title>
        <authorList>
            <person name="Haridas S."/>
            <person name="Albert R."/>
            <person name="Binder M."/>
            <person name="Bloem J."/>
            <person name="Labutti K."/>
            <person name="Salamov A."/>
            <person name="Andreopoulos B."/>
            <person name="Baker S."/>
            <person name="Barry K."/>
            <person name="Bills G."/>
            <person name="Bluhm B."/>
            <person name="Cannon C."/>
            <person name="Castanera R."/>
            <person name="Culley D."/>
            <person name="Daum C."/>
            <person name="Ezra D."/>
            <person name="Gonzalez J."/>
            <person name="Henrissat B."/>
            <person name="Kuo A."/>
            <person name="Liang C."/>
            <person name="Lipzen A."/>
            <person name="Lutzoni F."/>
            <person name="Magnuson J."/>
            <person name="Mondo S."/>
            <person name="Nolan M."/>
            <person name="Ohm R."/>
            <person name="Pangilinan J."/>
            <person name="Park H.-J."/>
            <person name="Ramirez L."/>
            <person name="Alfaro M."/>
            <person name="Sun H."/>
            <person name="Tritt A."/>
            <person name="Yoshinaga Y."/>
            <person name="Zwiers L.-H."/>
            <person name="Turgeon B."/>
            <person name="Goodwin S."/>
            <person name="Spatafora J."/>
            <person name="Crous P."/>
            <person name="Grigoriev I."/>
        </authorList>
    </citation>
    <scope>NUCLEOTIDE SEQUENCE</scope>
    <source>
        <strain evidence="2">CBS 113818</strain>
    </source>
</reference>
<protein>
    <recommendedName>
        <fullName evidence="4">HMG box domain-containing protein</fullName>
    </recommendedName>
</protein>
<dbReference type="Proteomes" id="UP000799424">
    <property type="component" value="Unassembled WGS sequence"/>
</dbReference>
<sequence>MAAATSKTATPKAKTATAGVKKAGRPVGSGKAGKKNNARNAMIKMQAYFKENRSKYKDLDFKEQQKELGKDWKASDENPKNA</sequence>
<evidence type="ECO:0008006" key="4">
    <source>
        <dbReference type="Google" id="ProtNLM"/>
    </source>
</evidence>
<feature type="compositionally biased region" description="Low complexity" evidence="1">
    <location>
        <begin position="1"/>
        <end position="21"/>
    </location>
</feature>
<organism evidence="2 3">
    <name type="scientific">Ophiobolus disseminans</name>
    <dbReference type="NCBI Taxonomy" id="1469910"/>
    <lineage>
        <taxon>Eukaryota</taxon>
        <taxon>Fungi</taxon>
        <taxon>Dikarya</taxon>
        <taxon>Ascomycota</taxon>
        <taxon>Pezizomycotina</taxon>
        <taxon>Dothideomycetes</taxon>
        <taxon>Pleosporomycetidae</taxon>
        <taxon>Pleosporales</taxon>
        <taxon>Pleosporineae</taxon>
        <taxon>Phaeosphaeriaceae</taxon>
        <taxon>Ophiobolus</taxon>
    </lineage>
</organism>
<dbReference type="AlphaFoldDB" id="A0A6A7A661"/>
<dbReference type="EMBL" id="MU006222">
    <property type="protein sequence ID" value="KAF2828643.1"/>
    <property type="molecule type" value="Genomic_DNA"/>
</dbReference>
<feature type="region of interest" description="Disordered" evidence="1">
    <location>
        <begin position="54"/>
        <end position="82"/>
    </location>
</feature>
<evidence type="ECO:0000313" key="2">
    <source>
        <dbReference type="EMBL" id="KAF2828643.1"/>
    </source>
</evidence>
<evidence type="ECO:0000313" key="3">
    <source>
        <dbReference type="Proteomes" id="UP000799424"/>
    </source>
</evidence>
<dbReference type="InterPro" id="IPR036910">
    <property type="entry name" value="HMG_box_dom_sf"/>
</dbReference>
<dbReference type="SUPFAM" id="SSF47095">
    <property type="entry name" value="HMG-box"/>
    <property type="match status" value="1"/>
</dbReference>
<dbReference type="OrthoDB" id="3940486at2759"/>
<name>A0A6A7A661_9PLEO</name>
<feature type="region of interest" description="Disordered" evidence="1">
    <location>
        <begin position="1"/>
        <end position="40"/>
    </location>
</feature>
<proteinExistence type="predicted"/>